<dbReference type="SUPFAM" id="SSF81901">
    <property type="entry name" value="HCP-like"/>
    <property type="match status" value="5"/>
</dbReference>
<dbReference type="PROSITE" id="PS50005">
    <property type="entry name" value="TPR"/>
    <property type="match status" value="1"/>
</dbReference>
<feature type="repeat" description="TPR" evidence="3">
    <location>
        <begin position="247"/>
        <end position="280"/>
    </location>
</feature>
<proteinExistence type="predicted"/>
<evidence type="ECO:0000256" key="3">
    <source>
        <dbReference type="PROSITE-ProRule" id="PRU00339"/>
    </source>
</evidence>
<dbReference type="Proteomes" id="UP001500683">
    <property type="component" value="Unassembled WGS sequence"/>
</dbReference>
<evidence type="ECO:0000313" key="4">
    <source>
        <dbReference type="EMBL" id="GAA4097729.1"/>
    </source>
</evidence>
<organism evidence="4 5">
    <name type="scientific">Actinomadura miaoliensis</name>
    <dbReference type="NCBI Taxonomy" id="430685"/>
    <lineage>
        <taxon>Bacteria</taxon>
        <taxon>Bacillati</taxon>
        <taxon>Actinomycetota</taxon>
        <taxon>Actinomycetes</taxon>
        <taxon>Streptosporangiales</taxon>
        <taxon>Thermomonosporaceae</taxon>
        <taxon>Actinomadura</taxon>
    </lineage>
</organism>
<dbReference type="SUPFAM" id="SSF48452">
    <property type="entry name" value="TPR-like"/>
    <property type="match status" value="1"/>
</dbReference>
<sequence length="1746" mass="184101">MSSWADRLDEALRRWDRGETGAAVALLREVAASGDPQAAPEASHRLAQVLQAGGDLAGARAAHRAVVDSGHPLFAQRSALALGLLMVDDEEWAAAHRALTLASEGGDPEICALADTALGHVLARLGDPAGARAALERAARSTDPEVAELAGRLGASAASLDAALDPETARAALEHATGLADRADRGDEEAAGEAEAVFRHLLTCGDAEVMASAAFGLHDLLVARGRYAAAREAVEHAVAVGRPEDLPVAYRLLGAVLTELGEYAEAREAYRRAAQDARPEHRLPALVEEGRLASRLGDDDAAAAIFHRVIAAGHDEHALRARACLAHLHTEAGRTDEALAAWRAVLEDEAQDDDGYAEQAVLALAALLRRVEDGSPEHAAVLDAVRIAADHRDPDVAYRARLLQAHAAVRAPLSDPDAERAVQDTDRGLDLLRDGDLAGARRLLRRAVDSGTGEVALRAEVSLALLELGEGDADQAEELLAHVAEAGDVQLTLLATVYLHALRSPLGARHPVLRGPVDHQRLGRELGVASWQEAAADGDAAAAAPAKAMLAQLLGGLGLDLATTARMYQEVIDSGDPLALSYAVLAYEEPLVHQGRRDEAVTLLRRAHREGHPLLAPWAALRLGCRLAEGDDDLPEARRALEAALAGPPAVRDEAAGALLGVLERLDDLPAMCALYERVIAEAVAADDAGRAARHAWLLGLTLVRTDDPAAAREAFARVPQDDPQLALCGLYARLLLDGDFDAAVRALIPVQAYGDDDPRYWMATRLALECAHAWQRAGDTASADAALSLVLAAGHPEYEQETAGYLGALRREAGDLRGAVTAWRRAAATGDNLWIAGFALHGVGCCLHDLGDPDGAAEAFRRVLEGERARDGEPEEHVLDAARRLGEILAGQNRADEAREILDRFFGDAAPLLLGAALDAAGHHTEAAAVLRETAADPHSPAAAVAAFNLGHSLARAGDVDGAAEAFERAAVDGSKVAGHALVALGDHLREAGDDAGARAAFERAARDADETVARRARRRLGTATALDRAWLLLTDDADREGALAAFTEVHGSADLARLTVALHDGDVEAARRPAERLAGDDRAYDLVLRTAHELDAAGQAGEAAKLYELAVASGGPRHAGWALLGLAAQAADRADVAEAERLCLRVTAHDDPELAGTAWDNLRVLRLRRDDVPAAVQAARRAVECGRPPVVTRAGRWLADVLEENGDLDGAREVLTRAAAVDDPGATAALRALVLLLQRQGDDEALAEAAGRAIDGGDPETVAVAYSALAYARRARGDDAGAAELLRRAIAEGDPESAAVFRLDLAGLLRDGGDRDAALREYETALRSGEPVAVAMGGTLLGEWLHEEGDLAGAAGAFAAAAAVDAEPGSRLADWTRGAMNHLSAIARQADEAGDHGTAAHALTLAARAGAYDDAVQAARTFADAHAAGGDVDTARRYLEAAVGFDPARAPARRADLAAVLAAGGEVDEARAILTELQDDEDADVRVNAGIELVRLLIRAGDEDAAYAVARRQSQDAGSPVASMMLGLLGHLQLGRGEHEEALRTLRAAADDDRPLSVFLLAQTLEEQGEVAEARDVYRRLAEGGDPEFAARAMVALGQTYHDEDETQARRWYLRAVDTGDADLSPTAAMYLGALGKRARDFDAALPWYQRVIDAGHCDAGLAAAHLGELCYWLGDRDGAVRYYELTLSLTDLPDLVAEAAYRLGEIRHRDGDLPAARTALLRALETEDATFAPQARALLSRLP</sequence>
<reference evidence="5" key="1">
    <citation type="journal article" date="2019" name="Int. J. Syst. Evol. Microbiol.">
        <title>The Global Catalogue of Microorganisms (GCM) 10K type strain sequencing project: providing services to taxonomists for standard genome sequencing and annotation.</title>
        <authorList>
            <consortium name="The Broad Institute Genomics Platform"/>
            <consortium name="The Broad Institute Genome Sequencing Center for Infectious Disease"/>
            <person name="Wu L."/>
            <person name="Ma J."/>
        </authorList>
    </citation>
    <scope>NUCLEOTIDE SEQUENCE [LARGE SCALE GENOMIC DNA]</scope>
    <source>
        <strain evidence="5">JCM 16702</strain>
    </source>
</reference>
<dbReference type="InterPro" id="IPR006597">
    <property type="entry name" value="Sel1-like"/>
</dbReference>
<evidence type="ECO:0008006" key="6">
    <source>
        <dbReference type="Google" id="ProtNLM"/>
    </source>
</evidence>
<evidence type="ECO:0000256" key="2">
    <source>
        <dbReference type="ARBA" id="ARBA00022803"/>
    </source>
</evidence>
<dbReference type="InterPro" id="IPR051012">
    <property type="entry name" value="CellSynth/LPSAsmb/PSIAsmb"/>
</dbReference>
<protein>
    <recommendedName>
        <fullName evidence="6">Tetratricopeptide repeat protein</fullName>
    </recommendedName>
</protein>
<accession>A0ABP7WV95</accession>
<keyword evidence="1" id="KW-0677">Repeat</keyword>
<dbReference type="SMART" id="SM00671">
    <property type="entry name" value="SEL1"/>
    <property type="match status" value="6"/>
</dbReference>
<gene>
    <name evidence="4" type="ORF">GCM10022214_72370</name>
</gene>
<dbReference type="InterPro" id="IPR011990">
    <property type="entry name" value="TPR-like_helical_dom_sf"/>
</dbReference>
<dbReference type="SMART" id="SM00028">
    <property type="entry name" value="TPR"/>
    <property type="match status" value="10"/>
</dbReference>
<keyword evidence="5" id="KW-1185">Reference proteome</keyword>
<keyword evidence="2 3" id="KW-0802">TPR repeat</keyword>
<dbReference type="RefSeq" id="WP_344956592.1">
    <property type="nucleotide sequence ID" value="NZ_BAAAZG010000057.1"/>
</dbReference>
<evidence type="ECO:0000313" key="5">
    <source>
        <dbReference type="Proteomes" id="UP001500683"/>
    </source>
</evidence>
<dbReference type="Gene3D" id="1.25.40.10">
    <property type="entry name" value="Tetratricopeptide repeat domain"/>
    <property type="match status" value="9"/>
</dbReference>
<dbReference type="InterPro" id="IPR019734">
    <property type="entry name" value="TPR_rpt"/>
</dbReference>
<comment type="caution">
    <text evidence="4">The sequence shown here is derived from an EMBL/GenBank/DDBJ whole genome shotgun (WGS) entry which is preliminary data.</text>
</comment>
<evidence type="ECO:0000256" key="1">
    <source>
        <dbReference type="ARBA" id="ARBA00022737"/>
    </source>
</evidence>
<name>A0ABP7WV95_9ACTN</name>
<dbReference type="PANTHER" id="PTHR45586">
    <property type="entry name" value="TPR REPEAT-CONTAINING PROTEIN PA4667"/>
    <property type="match status" value="1"/>
</dbReference>
<dbReference type="PANTHER" id="PTHR45586:SF1">
    <property type="entry name" value="LIPOPOLYSACCHARIDE ASSEMBLY PROTEIN B"/>
    <property type="match status" value="1"/>
</dbReference>
<dbReference type="EMBL" id="BAAAZG010000057">
    <property type="protein sequence ID" value="GAA4097729.1"/>
    <property type="molecule type" value="Genomic_DNA"/>
</dbReference>
<dbReference type="Pfam" id="PF13432">
    <property type="entry name" value="TPR_16"/>
    <property type="match status" value="7"/>
</dbReference>